<dbReference type="InterPro" id="IPR029063">
    <property type="entry name" value="SAM-dependent_MTases_sf"/>
</dbReference>
<dbReference type="Pfam" id="PF21320">
    <property type="entry name" value="WHD_Rv2258c"/>
    <property type="match status" value="1"/>
</dbReference>
<dbReference type="PANTHER" id="PTHR45128:SF1">
    <property type="entry name" value="S-ADENOSYLMETHIONINE-DEPENDENT METHYLTRANSFERASE RV2258C"/>
    <property type="match status" value="1"/>
</dbReference>
<dbReference type="Proteomes" id="UP000317593">
    <property type="component" value="Unassembled WGS sequence"/>
</dbReference>
<name>A0A521ENE1_9BACT</name>
<dbReference type="InterPro" id="IPR025714">
    <property type="entry name" value="Methyltranfer_dom"/>
</dbReference>
<evidence type="ECO:0000259" key="1">
    <source>
        <dbReference type="Pfam" id="PF13847"/>
    </source>
</evidence>
<dbReference type="Pfam" id="PF13847">
    <property type="entry name" value="Methyltransf_31"/>
    <property type="match status" value="1"/>
</dbReference>
<dbReference type="Gene3D" id="1.10.10.10">
    <property type="entry name" value="Winged helix-like DNA-binding domain superfamily/Winged helix DNA-binding domain"/>
    <property type="match status" value="1"/>
</dbReference>
<protein>
    <submittedName>
        <fullName evidence="3">Methyltransferase domain-containing protein</fullName>
    </submittedName>
</protein>
<dbReference type="InterPro" id="IPR048711">
    <property type="entry name" value="WHD_Rv2258c"/>
</dbReference>
<dbReference type="GO" id="GO:0008168">
    <property type="term" value="F:methyltransferase activity"/>
    <property type="evidence" value="ECO:0007669"/>
    <property type="project" value="UniProtKB-KW"/>
</dbReference>
<gene>
    <name evidence="3" type="ORF">SAMN06265218_11744</name>
</gene>
<dbReference type="Gene3D" id="3.40.50.150">
    <property type="entry name" value="Vaccinia Virus protein VP39"/>
    <property type="match status" value="1"/>
</dbReference>
<dbReference type="InterPro" id="IPR053173">
    <property type="entry name" value="SAM-binding_MTase"/>
</dbReference>
<dbReference type="PANTHER" id="PTHR45128">
    <property type="entry name" value="METHYLTRANSFERASE TYPE 11"/>
    <property type="match status" value="1"/>
</dbReference>
<dbReference type="OrthoDB" id="9789123at2"/>
<proteinExistence type="predicted"/>
<feature type="domain" description="S-adenosylmethionine-dependent methyltransferase Rv2258c-like winged HTH" evidence="2">
    <location>
        <begin position="23"/>
        <end position="95"/>
    </location>
</feature>
<evidence type="ECO:0000259" key="2">
    <source>
        <dbReference type="Pfam" id="PF21320"/>
    </source>
</evidence>
<organism evidence="3 4">
    <name type="scientific">Fodinibius sediminis</name>
    <dbReference type="NCBI Taxonomy" id="1214077"/>
    <lineage>
        <taxon>Bacteria</taxon>
        <taxon>Pseudomonadati</taxon>
        <taxon>Balneolota</taxon>
        <taxon>Balneolia</taxon>
        <taxon>Balneolales</taxon>
        <taxon>Balneolaceae</taxon>
        <taxon>Fodinibius</taxon>
    </lineage>
</organism>
<dbReference type="CDD" id="cd02440">
    <property type="entry name" value="AdoMet_MTases"/>
    <property type="match status" value="1"/>
</dbReference>
<keyword evidence="3" id="KW-0489">Methyltransferase</keyword>
<evidence type="ECO:0000313" key="4">
    <source>
        <dbReference type="Proteomes" id="UP000317593"/>
    </source>
</evidence>
<accession>A0A521ENE1</accession>
<reference evidence="3 4" key="1">
    <citation type="submission" date="2017-05" db="EMBL/GenBank/DDBJ databases">
        <authorList>
            <person name="Varghese N."/>
            <person name="Submissions S."/>
        </authorList>
    </citation>
    <scope>NUCLEOTIDE SEQUENCE [LARGE SCALE GENOMIC DNA]</scope>
    <source>
        <strain evidence="3 4">DSM 21194</strain>
    </source>
</reference>
<sequence>MPQTASKETGFDEWFVTAINSGALMLMISIGHRSGLFDVLADLEWTDSRVLAEKAGLNERYVREWLGAMTTGGVTEVNETGEYRLPPQHAQFLTRKEGGENLAAFAQYIAVLGNVEDDILECFYNGGGVPYEKYPRFHEVMAEDSGMTVVDALEDHILPLVPDIFTKLADGIRVLDLGCGRGKALMKMAAEFPNSDFHGMDISEKAIQWAREEAAQRKLDNLSFEIRDASLFDRTAEPGVYDFVTTFDAVHDQADPLAVLKGIRRTLKPGAVYLMQDIHSTSHVSSDLDHPLGPLLYTISCMHCMSVSLAQGGAGLGAMWGREKARELLTKAGFDDISIHRLDHDIQNDYYIMTKSA</sequence>
<dbReference type="EMBL" id="FXTH01000017">
    <property type="protein sequence ID" value="SMO84971.1"/>
    <property type="molecule type" value="Genomic_DNA"/>
</dbReference>
<feature type="domain" description="Methyltransferase" evidence="1">
    <location>
        <begin position="170"/>
        <end position="281"/>
    </location>
</feature>
<dbReference type="AlphaFoldDB" id="A0A521ENE1"/>
<dbReference type="InterPro" id="IPR036388">
    <property type="entry name" value="WH-like_DNA-bd_sf"/>
</dbReference>
<keyword evidence="3" id="KW-0808">Transferase</keyword>
<dbReference type="SUPFAM" id="SSF53335">
    <property type="entry name" value="S-adenosyl-L-methionine-dependent methyltransferases"/>
    <property type="match status" value="1"/>
</dbReference>
<dbReference type="GO" id="GO:0032259">
    <property type="term" value="P:methylation"/>
    <property type="evidence" value="ECO:0007669"/>
    <property type="project" value="UniProtKB-KW"/>
</dbReference>
<keyword evidence="4" id="KW-1185">Reference proteome</keyword>
<evidence type="ECO:0000313" key="3">
    <source>
        <dbReference type="EMBL" id="SMO84971.1"/>
    </source>
</evidence>